<proteinExistence type="predicted"/>
<sequence length="64" mass="7745">MYTYFKIRGWFEFQETRRFINPCSEKPLSLREKLLEKLEIKPLAYSQNDLSAKANNYPLEEINE</sequence>
<protein>
    <submittedName>
        <fullName evidence="1">Uncharacterized protein</fullName>
    </submittedName>
</protein>
<evidence type="ECO:0000313" key="1">
    <source>
        <dbReference type="EMBL" id="RHZ88722.1"/>
    </source>
</evidence>
<name>A0A397JMZ3_9GLOM</name>
<dbReference type="EMBL" id="PQFF01000019">
    <property type="protein sequence ID" value="RHZ88722.1"/>
    <property type="molecule type" value="Genomic_DNA"/>
</dbReference>
<dbReference type="AlphaFoldDB" id="A0A397JMZ3"/>
<reference evidence="1 2" key="1">
    <citation type="submission" date="2018-08" db="EMBL/GenBank/DDBJ databases">
        <title>Genome and evolution of the arbuscular mycorrhizal fungus Diversispora epigaea (formerly Glomus versiforme) and its bacterial endosymbionts.</title>
        <authorList>
            <person name="Sun X."/>
            <person name="Fei Z."/>
            <person name="Harrison M."/>
        </authorList>
    </citation>
    <scope>NUCLEOTIDE SEQUENCE [LARGE SCALE GENOMIC DNA]</scope>
    <source>
        <strain evidence="1 2">IT104</strain>
    </source>
</reference>
<gene>
    <name evidence="1" type="ORF">Glove_21g340</name>
</gene>
<keyword evidence="2" id="KW-1185">Reference proteome</keyword>
<accession>A0A397JMZ3</accession>
<evidence type="ECO:0000313" key="2">
    <source>
        <dbReference type="Proteomes" id="UP000266861"/>
    </source>
</evidence>
<comment type="caution">
    <text evidence="1">The sequence shown here is derived from an EMBL/GenBank/DDBJ whole genome shotgun (WGS) entry which is preliminary data.</text>
</comment>
<organism evidence="1 2">
    <name type="scientific">Diversispora epigaea</name>
    <dbReference type="NCBI Taxonomy" id="1348612"/>
    <lineage>
        <taxon>Eukaryota</taxon>
        <taxon>Fungi</taxon>
        <taxon>Fungi incertae sedis</taxon>
        <taxon>Mucoromycota</taxon>
        <taxon>Glomeromycotina</taxon>
        <taxon>Glomeromycetes</taxon>
        <taxon>Diversisporales</taxon>
        <taxon>Diversisporaceae</taxon>
        <taxon>Diversispora</taxon>
    </lineage>
</organism>
<dbReference type="Proteomes" id="UP000266861">
    <property type="component" value="Unassembled WGS sequence"/>
</dbReference>